<feature type="compositionally biased region" description="Low complexity" evidence="1">
    <location>
        <begin position="205"/>
        <end position="215"/>
    </location>
</feature>
<feature type="transmembrane region" description="Helical" evidence="2">
    <location>
        <begin position="53"/>
        <end position="74"/>
    </location>
</feature>
<gene>
    <name evidence="4" type="ORF">GCM10022261_25140</name>
</gene>
<feature type="region of interest" description="Disordered" evidence="1">
    <location>
        <begin position="76"/>
        <end position="215"/>
    </location>
</feature>
<accession>A0ABP8EMN0</accession>
<feature type="compositionally biased region" description="Polar residues" evidence="1">
    <location>
        <begin position="76"/>
        <end position="92"/>
    </location>
</feature>
<name>A0ABP8EMN0_9MICO</name>
<evidence type="ECO:0000259" key="3">
    <source>
        <dbReference type="Pfam" id="PF26571"/>
    </source>
</evidence>
<evidence type="ECO:0000313" key="4">
    <source>
        <dbReference type="EMBL" id="GAA4284983.1"/>
    </source>
</evidence>
<reference evidence="5" key="1">
    <citation type="journal article" date="2019" name="Int. J. Syst. Evol. Microbiol.">
        <title>The Global Catalogue of Microorganisms (GCM) 10K type strain sequencing project: providing services to taxonomists for standard genome sequencing and annotation.</title>
        <authorList>
            <consortium name="The Broad Institute Genomics Platform"/>
            <consortium name="The Broad Institute Genome Sequencing Center for Infectious Disease"/>
            <person name="Wu L."/>
            <person name="Ma J."/>
        </authorList>
    </citation>
    <scope>NUCLEOTIDE SEQUENCE [LARGE SCALE GENOMIC DNA]</scope>
    <source>
        <strain evidence="5">JCM 17458</strain>
    </source>
</reference>
<sequence>MGKHTDPQPNWGANARTLLRDLSNVGRKSSGRHSQEPNTATGVLKTVRRRPMVAAIALPAAATTAIVASSIAFAPSQNEGVVKAENQTSSASAEPGAEDSPTQSEEALEEERQKAAEEYWDSLKDDPKYTSKSEAKAALPEPEPSESEDTSGSGAGKSGDSKSGEGKSGEGKSDKGSASGEDGTSDRGSKSSRSEARGSGGSGGVSNEPCSVSSSIESGISANATKGYRAVCAEFPEVNSYGGLRGGSGSSDHHSGNAVDIMITGSTGDRITDFLIKHKSELNVKYVIWEQKIFAPYTGWEGRAMEDRGSATANHYDHVHVSFN</sequence>
<dbReference type="EMBL" id="BAABAZ010000006">
    <property type="protein sequence ID" value="GAA4284983.1"/>
    <property type="molecule type" value="Genomic_DNA"/>
</dbReference>
<keyword evidence="2" id="KW-0812">Transmembrane</keyword>
<dbReference type="Proteomes" id="UP001501586">
    <property type="component" value="Unassembled WGS sequence"/>
</dbReference>
<dbReference type="RefSeq" id="WP_236862944.1">
    <property type="nucleotide sequence ID" value="NZ_BAABAZ010000006.1"/>
</dbReference>
<evidence type="ECO:0000256" key="1">
    <source>
        <dbReference type="SAM" id="MobiDB-lite"/>
    </source>
</evidence>
<dbReference type="Pfam" id="PF26571">
    <property type="entry name" value="VldE"/>
    <property type="match status" value="1"/>
</dbReference>
<evidence type="ECO:0000256" key="2">
    <source>
        <dbReference type="SAM" id="Phobius"/>
    </source>
</evidence>
<evidence type="ECO:0000313" key="5">
    <source>
        <dbReference type="Proteomes" id="UP001501586"/>
    </source>
</evidence>
<keyword evidence="2" id="KW-0472">Membrane</keyword>
<protein>
    <recommendedName>
        <fullName evidence="3">ARB-07466-like C-terminal domain-containing protein</fullName>
    </recommendedName>
</protein>
<dbReference type="InterPro" id="IPR058593">
    <property type="entry name" value="ARB_07466-like_C"/>
</dbReference>
<feature type="region of interest" description="Disordered" evidence="1">
    <location>
        <begin position="1"/>
        <end position="48"/>
    </location>
</feature>
<feature type="compositionally biased region" description="Basic and acidic residues" evidence="1">
    <location>
        <begin position="184"/>
        <end position="196"/>
    </location>
</feature>
<keyword evidence="5" id="KW-1185">Reference proteome</keyword>
<keyword evidence="2" id="KW-1133">Transmembrane helix</keyword>
<feature type="compositionally biased region" description="Basic and acidic residues" evidence="1">
    <location>
        <begin position="159"/>
        <end position="175"/>
    </location>
</feature>
<organism evidence="4 5">
    <name type="scientific">Brevibacterium daeguense</name>
    <dbReference type="NCBI Taxonomy" id="909936"/>
    <lineage>
        <taxon>Bacteria</taxon>
        <taxon>Bacillati</taxon>
        <taxon>Actinomycetota</taxon>
        <taxon>Actinomycetes</taxon>
        <taxon>Micrococcales</taxon>
        <taxon>Brevibacteriaceae</taxon>
        <taxon>Brevibacterium</taxon>
    </lineage>
</organism>
<comment type="caution">
    <text evidence="4">The sequence shown here is derived from an EMBL/GenBank/DDBJ whole genome shotgun (WGS) entry which is preliminary data.</text>
</comment>
<feature type="compositionally biased region" description="Basic and acidic residues" evidence="1">
    <location>
        <begin position="110"/>
        <end position="135"/>
    </location>
</feature>
<feature type="domain" description="ARB-07466-like C-terminal" evidence="3">
    <location>
        <begin position="218"/>
        <end position="316"/>
    </location>
</feature>
<proteinExistence type="predicted"/>